<keyword evidence="1" id="KW-0812">Transmembrane</keyword>
<feature type="transmembrane region" description="Helical" evidence="1">
    <location>
        <begin position="145"/>
        <end position="163"/>
    </location>
</feature>
<evidence type="ECO:0000313" key="2">
    <source>
        <dbReference type="EMBL" id="ADV80711.1"/>
    </source>
</evidence>
<dbReference type="KEGG" id="tbo:Thebr_2205"/>
<feature type="transmembrane region" description="Helical" evidence="1">
    <location>
        <begin position="16"/>
        <end position="35"/>
    </location>
</feature>
<dbReference type="Pfam" id="PF04143">
    <property type="entry name" value="Sulf_transp"/>
    <property type="match status" value="1"/>
</dbReference>
<sequence>METVKKSKKKKKVNQFPYGVVLLVVIVIVGIILSMQSPQLAVRWAFGIAFGFVLQKSRFCFTASFRDPILTGSTSITRAVIVGLMIATIGFAAIQYNAYLRGEPIPGNISPVGIHTAIGATMFGIGMVIAGGCASGTLMRVGEGYMMQWLSLIFFIIGSLWGARDFGWWTEMFIAKSPKVFLPDVFGWGVAFFGQLILLGLLFILAEWYEHKRFNA</sequence>
<name>E8URT9_THEBF</name>
<dbReference type="AlphaFoldDB" id="E8URT9"/>
<protein>
    <submittedName>
        <fullName evidence="2">Uncharacterized protein</fullName>
    </submittedName>
</protein>
<keyword evidence="1" id="KW-1133">Transmembrane helix</keyword>
<proteinExistence type="predicted"/>
<gene>
    <name evidence="2" type="ordered locus">Thebr_2205</name>
</gene>
<dbReference type="EMBL" id="CP002466">
    <property type="protein sequence ID" value="ADV80711.1"/>
    <property type="molecule type" value="Genomic_DNA"/>
</dbReference>
<evidence type="ECO:0000256" key="1">
    <source>
        <dbReference type="SAM" id="Phobius"/>
    </source>
</evidence>
<organism evidence="2 3">
    <name type="scientific">Thermoanaerobacter brockii subsp. finnii (strain ATCC 43586 / DSM 3389 / AKO-1)</name>
    <name type="common">Thermoanaerobacter finnii</name>
    <dbReference type="NCBI Taxonomy" id="509193"/>
    <lineage>
        <taxon>Bacteria</taxon>
        <taxon>Bacillati</taxon>
        <taxon>Bacillota</taxon>
        <taxon>Clostridia</taxon>
        <taxon>Thermoanaerobacterales</taxon>
        <taxon>Thermoanaerobacteraceae</taxon>
        <taxon>Thermoanaerobacter</taxon>
    </lineage>
</organism>
<dbReference type="InterPro" id="IPR007272">
    <property type="entry name" value="Sulf_transp_TsuA/YedE"/>
</dbReference>
<feature type="transmembrane region" description="Helical" evidence="1">
    <location>
        <begin position="79"/>
        <end position="100"/>
    </location>
</feature>
<feature type="transmembrane region" description="Helical" evidence="1">
    <location>
        <begin position="41"/>
        <end position="59"/>
    </location>
</feature>
<feature type="transmembrane region" description="Helical" evidence="1">
    <location>
        <begin position="185"/>
        <end position="206"/>
    </location>
</feature>
<evidence type="ECO:0000313" key="3">
    <source>
        <dbReference type="Proteomes" id="UP000002062"/>
    </source>
</evidence>
<dbReference type="RefSeq" id="WP_013570858.1">
    <property type="nucleotide sequence ID" value="NC_014964.1"/>
</dbReference>
<reference evidence="2 3" key="1">
    <citation type="submission" date="2011-01" db="EMBL/GenBank/DDBJ databases">
        <title>Complete sequence of Thermoanaerobacter brockii finnii Ako-1.</title>
        <authorList>
            <consortium name="US DOE Joint Genome Institute"/>
            <person name="Lucas S."/>
            <person name="Copeland A."/>
            <person name="Lapidus A."/>
            <person name="Cheng J.-F."/>
            <person name="Goodwin L."/>
            <person name="Pitluck S."/>
            <person name="Chertkov O."/>
            <person name="Munk C."/>
            <person name="Detter J.C."/>
            <person name="Han C."/>
            <person name="Tapia R."/>
            <person name="Land M."/>
            <person name="Hauser L."/>
            <person name="Kyrpides N."/>
            <person name="Ivanova N."/>
            <person name="Mikhailova N."/>
            <person name="Pagani I."/>
            <person name="Hemme C.L."/>
            <person name="Woyke T."/>
        </authorList>
    </citation>
    <scope>NUCLEOTIDE SEQUENCE [LARGE SCALE GENOMIC DNA]</scope>
    <source>
        <strain evidence="3">ATCC 43586 / DSM 3389 / AKO-1</strain>
    </source>
</reference>
<feature type="transmembrane region" description="Helical" evidence="1">
    <location>
        <begin position="112"/>
        <end position="133"/>
    </location>
</feature>
<dbReference type="HOGENOM" id="CLU_1277122_0_0_9"/>
<dbReference type="Proteomes" id="UP000002062">
    <property type="component" value="Chromosome"/>
</dbReference>
<keyword evidence="3" id="KW-1185">Reference proteome</keyword>
<accession>E8URT9</accession>
<keyword evidence="1" id="KW-0472">Membrane</keyword>